<dbReference type="Proteomes" id="UP001642483">
    <property type="component" value="Unassembled WGS sequence"/>
</dbReference>
<keyword evidence="1" id="KW-0560">Oxidoreductase</keyword>
<feature type="domain" description="Aldehyde dehydrogenase" evidence="2">
    <location>
        <begin position="52"/>
        <end position="514"/>
    </location>
</feature>
<protein>
    <recommendedName>
        <fullName evidence="2">Aldehyde dehydrogenase domain-containing protein</fullName>
    </recommendedName>
</protein>
<dbReference type="PROSITE" id="PS00070">
    <property type="entry name" value="ALDEHYDE_DEHYDR_CYS"/>
    <property type="match status" value="1"/>
</dbReference>
<dbReference type="InterPro" id="IPR016162">
    <property type="entry name" value="Ald_DH_N"/>
</dbReference>
<dbReference type="InterPro" id="IPR016160">
    <property type="entry name" value="Ald_DH_CS_CYS"/>
</dbReference>
<evidence type="ECO:0000259" key="2">
    <source>
        <dbReference type="Pfam" id="PF00171"/>
    </source>
</evidence>
<evidence type="ECO:0000313" key="3">
    <source>
        <dbReference type="EMBL" id="CAK8693999.1"/>
    </source>
</evidence>
<dbReference type="Gene3D" id="3.40.605.10">
    <property type="entry name" value="Aldehyde Dehydrogenase, Chain A, domain 1"/>
    <property type="match status" value="1"/>
</dbReference>
<accession>A0ABP0GQG5</accession>
<name>A0ABP0GQG5_CLALP</name>
<dbReference type="InterPro" id="IPR015590">
    <property type="entry name" value="Aldehyde_DH_dom"/>
</dbReference>
<dbReference type="InterPro" id="IPR016163">
    <property type="entry name" value="Ald_DH_C"/>
</dbReference>
<dbReference type="PANTHER" id="PTHR11699">
    <property type="entry name" value="ALDEHYDE DEHYDROGENASE-RELATED"/>
    <property type="match status" value="1"/>
</dbReference>
<evidence type="ECO:0000313" key="4">
    <source>
        <dbReference type="Proteomes" id="UP001642483"/>
    </source>
</evidence>
<sequence>MASTVTESKTAPAATIEVPHKGEAPPCVPWPIPPPNPALEVQYTRVFIDNEWVDAVAGDTFDDINPANESVIAKVAEGTKADVDKAVAAAKRAFQPGSPWRKMDASDRGVLLTKLADLVDANKHYLACLETLDSGKPYLHTFFMDTTGISKLLRYYAGWTDKIHGKTVPVDGDYLSYTLVQPMGVCGLILPWNMPLISLGMKIGPALCAGNTIVVKPDEQTPLTTLFIASLAKEAGFPVGVFNVVPGGPVAGAAIVDHHDVNKVSFTGSIEVGRKIQEASSKTNLKRLTLELSGNCPNIVFADADIDYAVEQSHQAVFMNQGQMCTAGARTFVHEDIYDEFVAKSVARAQKKIVTDPFQMFSEQGPQISKKHFDQIMEYVASGIEEGAKLECGGARQGEEGFYIQPTVFSNVKDEMRIAREEIFGPVQCIFKFKMIDEVIRRSNHTDYGLAAGIFTRDVGAALEMAKALESGTVWVNCYNAFAVQSPFGGMKMSGKGKEMGEESLWEFSEIKTVTLKLPQLQNISFSSNATKQYSAPVLPAKDDGMGKKTVNGSS</sequence>
<organism evidence="3 4">
    <name type="scientific">Clavelina lepadiformis</name>
    <name type="common">Light-bulb sea squirt</name>
    <name type="synonym">Ascidia lepadiformis</name>
    <dbReference type="NCBI Taxonomy" id="159417"/>
    <lineage>
        <taxon>Eukaryota</taxon>
        <taxon>Metazoa</taxon>
        <taxon>Chordata</taxon>
        <taxon>Tunicata</taxon>
        <taxon>Ascidiacea</taxon>
        <taxon>Aplousobranchia</taxon>
        <taxon>Clavelinidae</taxon>
        <taxon>Clavelina</taxon>
    </lineage>
</organism>
<dbReference type="Pfam" id="PF00171">
    <property type="entry name" value="Aldedh"/>
    <property type="match status" value="1"/>
</dbReference>
<gene>
    <name evidence="3" type="ORF">CVLEPA_LOCUS27275</name>
</gene>
<evidence type="ECO:0000256" key="1">
    <source>
        <dbReference type="ARBA" id="ARBA00023002"/>
    </source>
</evidence>
<keyword evidence="4" id="KW-1185">Reference proteome</keyword>
<proteinExistence type="predicted"/>
<dbReference type="InterPro" id="IPR016161">
    <property type="entry name" value="Ald_DH/histidinol_DH"/>
</dbReference>
<dbReference type="Gene3D" id="3.40.309.10">
    <property type="entry name" value="Aldehyde Dehydrogenase, Chain A, domain 2"/>
    <property type="match status" value="1"/>
</dbReference>
<comment type="caution">
    <text evidence="3">The sequence shown here is derived from an EMBL/GenBank/DDBJ whole genome shotgun (WGS) entry which is preliminary data.</text>
</comment>
<dbReference type="SUPFAM" id="SSF53720">
    <property type="entry name" value="ALDH-like"/>
    <property type="match status" value="1"/>
</dbReference>
<dbReference type="EMBL" id="CAWYQH010000141">
    <property type="protein sequence ID" value="CAK8693999.1"/>
    <property type="molecule type" value="Genomic_DNA"/>
</dbReference>
<reference evidence="3 4" key="1">
    <citation type="submission" date="2024-02" db="EMBL/GenBank/DDBJ databases">
        <authorList>
            <person name="Daric V."/>
            <person name="Darras S."/>
        </authorList>
    </citation>
    <scope>NUCLEOTIDE SEQUENCE [LARGE SCALE GENOMIC DNA]</scope>
</reference>